<dbReference type="GeneTree" id="ENSGT00530000063970"/>
<evidence type="ECO:0000256" key="9">
    <source>
        <dbReference type="SAM" id="Phobius"/>
    </source>
</evidence>
<dbReference type="GO" id="GO:0098632">
    <property type="term" value="F:cell-cell adhesion mediator activity"/>
    <property type="evidence" value="ECO:0007669"/>
    <property type="project" value="InterPro"/>
</dbReference>
<dbReference type="AlphaFoldDB" id="A0AAY5KZB7"/>
<dbReference type="PANTHER" id="PTHR46841:SF7">
    <property type="entry name" value="IG-LIKE DOMAIN-CONTAINING PROTEIN"/>
    <property type="match status" value="1"/>
</dbReference>
<keyword evidence="12" id="KW-1185">Reference proteome</keyword>
<dbReference type="GO" id="GO:0030424">
    <property type="term" value="C:axon"/>
    <property type="evidence" value="ECO:0007669"/>
    <property type="project" value="TreeGrafter"/>
</dbReference>
<keyword evidence="3" id="KW-0732">Signal</keyword>
<evidence type="ECO:0000313" key="12">
    <source>
        <dbReference type="Proteomes" id="UP000265140"/>
    </source>
</evidence>
<keyword evidence="7" id="KW-0325">Glycoprotein</keyword>
<evidence type="ECO:0000256" key="2">
    <source>
        <dbReference type="ARBA" id="ARBA00022692"/>
    </source>
</evidence>
<evidence type="ECO:0000313" key="11">
    <source>
        <dbReference type="Ensembl" id="ENSELUP00000091792.1"/>
    </source>
</evidence>
<dbReference type="InterPro" id="IPR003599">
    <property type="entry name" value="Ig_sub"/>
</dbReference>
<evidence type="ECO:0000256" key="8">
    <source>
        <dbReference type="ARBA" id="ARBA00023319"/>
    </source>
</evidence>
<dbReference type="GO" id="GO:0016020">
    <property type="term" value="C:membrane"/>
    <property type="evidence" value="ECO:0007669"/>
    <property type="project" value="UniProtKB-SubCell"/>
</dbReference>
<reference evidence="11 12" key="1">
    <citation type="submission" date="2020-02" db="EMBL/GenBank/DDBJ databases">
        <title>Esox lucius (northern pike) genome, fEsoLuc1, primary haplotype.</title>
        <authorList>
            <person name="Myers G."/>
            <person name="Karagic N."/>
            <person name="Meyer A."/>
            <person name="Pippel M."/>
            <person name="Reichard M."/>
            <person name="Winkler S."/>
            <person name="Tracey A."/>
            <person name="Sims Y."/>
            <person name="Howe K."/>
            <person name="Rhie A."/>
            <person name="Formenti G."/>
            <person name="Durbin R."/>
            <person name="Fedrigo O."/>
            <person name="Jarvis E.D."/>
        </authorList>
    </citation>
    <scope>NUCLEOTIDE SEQUENCE [LARGE SCALE GENOMIC DNA]</scope>
</reference>
<evidence type="ECO:0000256" key="1">
    <source>
        <dbReference type="ARBA" id="ARBA00004167"/>
    </source>
</evidence>
<dbReference type="GO" id="GO:0150079">
    <property type="term" value="P:negative regulation of neuroinflammatory response"/>
    <property type="evidence" value="ECO:0007669"/>
    <property type="project" value="TreeGrafter"/>
</dbReference>
<keyword evidence="8" id="KW-0393">Immunoglobulin domain</keyword>
<keyword evidence="2 9" id="KW-0812">Transmembrane</keyword>
<feature type="transmembrane region" description="Helical" evidence="9">
    <location>
        <begin position="20"/>
        <end position="43"/>
    </location>
</feature>
<dbReference type="InterPro" id="IPR036179">
    <property type="entry name" value="Ig-like_dom_sf"/>
</dbReference>
<dbReference type="GO" id="GO:0043025">
    <property type="term" value="C:neuronal cell body"/>
    <property type="evidence" value="ECO:0007669"/>
    <property type="project" value="TreeGrafter"/>
</dbReference>
<dbReference type="Proteomes" id="UP000265140">
    <property type="component" value="Chromosome 22"/>
</dbReference>
<keyword evidence="4 9" id="KW-1133">Transmembrane helix</keyword>
<feature type="domain" description="Ig-like" evidence="10">
    <location>
        <begin position="28"/>
        <end position="147"/>
    </location>
</feature>
<dbReference type="PROSITE" id="PS50835">
    <property type="entry name" value="IG_LIKE"/>
    <property type="match status" value="1"/>
</dbReference>
<dbReference type="SMART" id="SM00409">
    <property type="entry name" value="IG"/>
    <property type="match status" value="1"/>
</dbReference>
<dbReference type="PANTHER" id="PTHR46841">
    <property type="entry name" value="OX-2 MEMBRANE GLYCOPROTEIN"/>
    <property type="match status" value="1"/>
</dbReference>
<accession>A0AAY5KZB7</accession>
<dbReference type="InterPro" id="IPR047164">
    <property type="entry name" value="OX2G-like"/>
</dbReference>
<reference evidence="11" key="2">
    <citation type="submission" date="2025-08" db="UniProtKB">
        <authorList>
            <consortium name="Ensembl"/>
        </authorList>
    </citation>
    <scope>IDENTIFICATION</scope>
</reference>
<keyword evidence="5 9" id="KW-0472">Membrane</keyword>
<protein>
    <recommendedName>
        <fullName evidence="10">Ig-like domain-containing protein</fullName>
    </recommendedName>
</protein>
<evidence type="ECO:0000259" key="10">
    <source>
        <dbReference type="PROSITE" id="PS50835"/>
    </source>
</evidence>
<dbReference type="GO" id="GO:0034113">
    <property type="term" value="P:heterotypic cell-cell adhesion"/>
    <property type="evidence" value="ECO:0007669"/>
    <property type="project" value="TreeGrafter"/>
</dbReference>
<dbReference type="InterPro" id="IPR007110">
    <property type="entry name" value="Ig-like_dom"/>
</dbReference>
<dbReference type="Ensembl" id="ENSELUT00000094961.1">
    <property type="protein sequence ID" value="ENSELUP00000091792.1"/>
    <property type="gene ID" value="ENSELUG00000044736.1"/>
</dbReference>
<evidence type="ECO:0000256" key="3">
    <source>
        <dbReference type="ARBA" id="ARBA00022729"/>
    </source>
</evidence>
<dbReference type="SUPFAM" id="SSF48726">
    <property type="entry name" value="Immunoglobulin"/>
    <property type="match status" value="1"/>
</dbReference>
<comment type="subcellular location">
    <subcellularLocation>
        <location evidence="1">Membrane</location>
        <topology evidence="1">Single-pass membrane protein</topology>
    </subcellularLocation>
</comment>
<dbReference type="GO" id="GO:0009986">
    <property type="term" value="C:cell surface"/>
    <property type="evidence" value="ECO:0007669"/>
    <property type="project" value="TreeGrafter"/>
</dbReference>
<dbReference type="Pfam" id="PF07686">
    <property type="entry name" value="V-set"/>
    <property type="match status" value="1"/>
</dbReference>
<dbReference type="InterPro" id="IPR013106">
    <property type="entry name" value="Ig_V-set"/>
</dbReference>
<evidence type="ECO:0000256" key="7">
    <source>
        <dbReference type="ARBA" id="ARBA00023180"/>
    </source>
</evidence>
<reference evidence="11" key="3">
    <citation type="submission" date="2025-09" db="UniProtKB">
        <authorList>
            <consortium name="Ensembl"/>
        </authorList>
    </citation>
    <scope>IDENTIFICATION</scope>
</reference>
<dbReference type="SMART" id="SM00406">
    <property type="entry name" value="IGv"/>
    <property type="match status" value="1"/>
</dbReference>
<name>A0AAY5KZB7_ESOLU</name>
<evidence type="ECO:0000256" key="6">
    <source>
        <dbReference type="ARBA" id="ARBA00023157"/>
    </source>
</evidence>
<evidence type="ECO:0000256" key="5">
    <source>
        <dbReference type="ARBA" id="ARBA00023136"/>
    </source>
</evidence>
<dbReference type="InterPro" id="IPR013783">
    <property type="entry name" value="Ig-like_fold"/>
</dbReference>
<dbReference type="Gene3D" id="2.60.40.10">
    <property type="entry name" value="Immunoglobulins"/>
    <property type="match status" value="1"/>
</dbReference>
<sequence length="176" mass="20005">MVVTVHVISRLTNISQVLRYWFLFLLTPFLYFSFLAHSVNVVANGDSSAYFNAEASFTCTLADPTGVLQVTWQRLFKDESVENLATYSKRFGPQIIEPHKNKVVLREASLNSTSITLKNVSWSDEACYICSFNVYPSGSRRKQTCLTVQGNGLKNIDFYWNLTTISISHHNFAIFN</sequence>
<evidence type="ECO:0000256" key="4">
    <source>
        <dbReference type="ARBA" id="ARBA00022989"/>
    </source>
</evidence>
<keyword evidence="6" id="KW-1015">Disulfide bond</keyword>
<proteinExistence type="predicted"/>
<organism evidence="11 12">
    <name type="scientific">Esox lucius</name>
    <name type="common">Northern pike</name>
    <dbReference type="NCBI Taxonomy" id="8010"/>
    <lineage>
        <taxon>Eukaryota</taxon>
        <taxon>Metazoa</taxon>
        <taxon>Chordata</taxon>
        <taxon>Craniata</taxon>
        <taxon>Vertebrata</taxon>
        <taxon>Euteleostomi</taxon>
        <taxon>Actinopterygii</taxon>
        <taxon>Neopterygii</taxon>
        <taxon>Teleostei</taxon>
        <taxon>Protacanthopterygii</taxon>
        <taxon>Esociformes</taxon>
        <taxon>Esocidae</taxon>
        <taxon>Esox</taxon>
    </lineage>
</organism>